<gene>
    <name evidence="1" type="ORF">CEXT_60031</name>
</gene>
<dbReference type="AlphaFoldDB" id="A0AAV4XWH2"/>
<name>A0AAV4XWH2_CAEEX</name>
<keyword evidence="2" id="KW-1185">Reference proteome</keyword>
<evidence type="ECO:0000313" key="2">
    <source>
        <dbReference type="Proteomes" id="UP001054945"/>
    </source>
</evidence>
<proteinExistence type="predicted"/>
<dbReference type="EMBL" id="BPLR01018425">
    <property type="protein sequence ID" value="GIY99505.1"/>
    <property type="molecule type" value="Genomic_DNA"/>
</dbReference>
<accession>A0AAV4XWH2</accession>
<reference evidence="1 2" key="1">
    <citation type="submission" date="2021-06" db="EMBL/GenBank/DDBJ databases">
        <title>Caerostris extrusa draft genome.</title>
        <authorList>
            <person name="Kono N."/>
            <person name="Arakawa K."/>
        </authorList>
    </citation>
    <scope>NUCLEOTIDE SEQUENCE [LARGE SCALE GENOMIC DNA]</scope>
</reference>
<evidence type="ECO:0000313" key="1">
    <source>
        <dbReference type="EMBL" id="GIY99505.1"/>
    </source>
</evidence>
<organism evidence="1 2">
    <name type="scientific">Caerostris extrusa</name>
    <name type="common">Bark spider</name>
    <name type="synonym">Caerostris bankana</name>
    <dbReference type="NCBI Taxonomy" id="172846"/>
    <lineage>
        <taxon>Eukaryota</taxon>
        <taxon>Metazoa</taxon>
        <taxon>Ecdysozoa</taxon>
        <taxon>Arthropoda</taxon>
        <taxon>Chelicerata</taxon>
        <taxon>Arachnida</taxon>
        <taxon>Araneae</taxon>
        <taxon>Araneomorphae</taxon>
        <taxon>Entelegynae</taxon>
        <taxon>Araneoidea</taxon>
        <taxon>Araneidae</taxon>
        <taxon>Caerostris</taxon>
    </lineage>
</organism>
<sequence length="87" mass="10094">MVVKLKVLFKEAETKTKGLKDADELEMWMNPPGFECDSQLVTELSYPRKLNHLPAWQRCNCLSSTVPKAMSVFNTCLNKSLQRRKQY</sequence>
<comment type="caution">
    <text evidence="1">The sequence shown here is derived from an EMBL/GenBank/DDBJ whole genome shotgun (WGS) entry which is preliminary data.</text>
</comment>
<dbReference type="Proteomes" id="UP001054945">
    <property type="component" value="Unassembled WGS sequence"/>
</dbReference>
<protein>
    <submittedName>
        <fullName evidence="1">Uncharacterized protein</fullName>
    </submittedName>
</protein>